<evidence type="ECO:0000256" key="3">
    <source>
        <dbReference type="ARBA" id="ARBA00022692"/>
    </source>
</evidence>
<keyword evidence="4 6" id="KW-1133">Transmembrane helix</keyword>
<dbReference type="GO" id="GO:0016020">
    <property type="term" value="C:membrane"/>
    <property type="evidence" value="ECO:0007669"/>
    <property type="project" value="UniProtKB-SubCell"/>
</dbReference>
<sequence length="228" mass="25133">MFGNLTTVVSVTLIVFEVPWVIAMRRFGANRALGTGAAHALALHTLLGMFEASISPGFAYLFSTIYPQNAAGKRVMMGNLANCTSGAFGGLFAYGEQKMGTRRGLFCVTIVIGGIGLIILPKTPEDAWFLNEEEKETMRLRKKRVEAFRGHDEFERKCIKRSLIDPFIYVSGMAFFTSSVAITGFGVFLPTIIQGLEYTSLRVNYMTIPVYVLGGILLITNFFPSDQV</sequence>
<reference evidence="7 8" key="1">
    <citation type="journal article" date="2016" name="Genome Biol. Evol.">
        <title>Divergent and convergent evolution of fungal pathogenicity.</title>
        <authorList>
            <person name="Shang Y."/>
            <person name="Xiao G."/>
            <person name="Zheng P."/>
            <person name="Cen K."/>
            <person name="Zhan S."/>
            <person name="Wang C."/>
        </authorList>
    </citation>
    <scope>NUCLEOTIDE SEQUENCE [LARGE SCALE GENOMIC DNA]</scope>
    <source>
        <strain evidence="7 8">RCEF 264</strain>
    </source>
</reference>
<dbReference type="InterPro" id="IPR036259">
    <property type="entry name" value="MFS_trans_sf"/>
</dbReference>
<dbReference type="Gene3D" id="1.20.1250.20">
    <property type="entry name" value="MFS general substrate transporter like domains"/>
    <property type="match status" value="1"/>
</dbReference>
<keyword evidence="3 6" id="KW-0812">Transmembrane</keyword>
<feature type="transmembrane region" description="Helical" evidence="6">
    <location>
        <begin position="205"/>
        <end position="223"/>
    </location>
</feature>
<dbReference type="Proteomes" id="UP000076874">
    <property type="component" value="Unassembled WGS sequence"/>
</dbReference>
<feature type="transmembrane region" description="Helical" evidence="6">
    <location>
        <begin position="6"/>
        <end position="24"/>
    </location>
</feature>
<dbReference type="SUPFAM" id="SSF103473">
    <property type="entry name" value="MFS general substrate transporter"/>
    <property type="match status" value="1"/>
</dbReference>
<keyword evidence="8" id="KW-1185">Reference proteome</keyword>
<evidence type="ECO:0000256" key="6">
    <source>
        <dbReference type="SAM" id="Phobius"/>
    </source>
</evidence>
<evidence type="ECO:0000256" key="4">
    <source>
        <dbReference type="ARBA" id="ARBA00022989"/>
    </source>
</evidence>
<dbReference type="InterPro" id="IPR011701">
    <property type="entry name" value="MFS"/>
</dbReference>
<organism evidence="7 8">
    <name type="scientific">Niveomyces insectorum RCEF 264</name>
    <dbReference type="NCBI Taxonomy" id="1081102"/>
    <lineage>
        <taxon>Eukaryota</taxon>
        <taxon>Fungi</taxon>
        <taxon>Dikarya</taxon>
        <taxon>Ascomycota</taxon>
        <taxon>Pezizomycotina</taxon>
        <taxon>Sordariomycetes</taxon>
        <taxon>Hypocreomycetidae</taxon>
        <taxon>Hypocreales</taxon>
        <taxon>Cordycipitaceae</taxon>
        <taxon>Niveomyces</taxon>
    </lineage>
</organism>
<evidence type="ECO:0000256" key="1">
    <source>
        <dbReference type="ARBA" id="ARBA00004141"/>
    </source>
</evidence>
<feature type="transmembrane region" description="Helical" evidence="6">
    <location>
        <begin position="104"/>
        <end position="121"/>
    </location>
</feature>
<keyword evidence="2" id="KW-0813">Transport</keyword>
<dbReference type="Pfam" id="PF07690">
    <property type="entry name" value="MFS_1"/>
    <property type="match status" value="1"/>
</dbReference>
<comment type="caution">
    <text evidence="7">The sequence shown here is derived from an EMBL/GenBank/DDBJ whole genome shotgun (WGS) entry which is preliminary data.</text>
</comment>
<feature type="transmembrane region" description="Helical" evidence="6">
    <location>
        <begin position="167"/>
        <end position="193"/>
    </location>
</feature>
<dbReference type="PANTHER" id="PTHR43791">
    <property type="entry name" value="PERMEASE-RELATED"/>
    <property type="match status" value="1"/>
</dbReference>
<gene>
    <name evidence="7" type="ORF">SPI_07738</name>
</gene>
<dbReference type="GO" id="GO:0022857">
    <property type="term" value="F:transmembrane transporter activity"/>
    <property type="evidence" value="ECO:0007669"/>
    <property type="project" value="InterPro"/>
</dbReference>
<comment type="subcellular location">
    <subcellularLocation>
        <location evidence="1">Membrane</location>
        <topology evidence="1">Multi-pass membrane protein</topology>
    </subcellularLocation>
</comment>
<protein>
    <submittedName>
        <fullName evidence="7">Major facilitator superfamily domain, general substrate transporter</fullName>
    </submittedName>
</protein>
<keyword evidence="5 6" id="KW-0472">Membrane</keyword>
<evidence type="ECO:0000313" key="7">
    <source>
        <dbReference type="EMBL" id="OAA56731.1"/>
    </source>
</evidence>
<dbReference type="AlphaFoldDB" id="A0A167PJT4"/>
<evidence type="ECO:0000256" key="2">
    <source>
        <dbReference type="ARBA" id="ARBA00022448"/>
    </source>
</evidence>
<accession>A0A167PJT4</accession>
<feature type="transmembrane region" description="Helical" evidence="6">
    <location>
        <begin position="36"/>
        <end position="63"/>
    </location>
</feature>
<dbReference type="OrthoDB" id="2962993at2759"/>
<dbReference type="PANTHER" id="PTHR43791:SF24">
    <property type="entry name" value="NICOTINIC ACID PLASMA MEMBRANE TRANSPORTER"/>
    <property type="match status" value="1"/>
</dbReference>
<proteinExistence type="predicted"/>
<dbReference type="EMBL" id="AZHD01000016">
    <property type="protein sequence ID" value="OAA56731.1"/>
    <property type="molecule type" value="Genomic_DNA"/>
</dbReference>
<evidence type="ECO:0000256" key="5">
    <source>
        <dbReference type="ARBA" id="ARBA00023136"/>
    </source>
</evidence>
<name>A0A167PJT4_9HYPO</name>
<evidence type="ECO:0000313" key="8">
    <source>
        <dbReference type="Proteomes" id="UP000076874"/>
    </source>
</evidence>